<feature type="region of interest" description="Disordered" evidence="2">
    <location>
        <begin position="121"/>
        <end position="181"/>
    </location>
</feature>
<keyword evidence="1" id="KW-0479">Metal-binding</keyword>
<dbReference type="AlphaFoldDB" id="A0A811N4D6"/>
<dbReference type="EMBL" id="CAJGYO010000003">
    <property type="protein sequence ID" value="CAD6218005.1"/>
    <property type="molecule type" value="Genomic_DNA"/>
</dbReference>
<feature type="compositionally biased region" description="Basic and acidic residues" evidence="2">
    <location>
        <begin position="231"/>
        <end position="240"/>
    </location>
</feature>
<feature type="compositionally biased region" description="Pro residues" evidence="2">
    <location>
        <begin position="91"/>
        <end position="105"/>
    </location>
</feature>
<feature type="compositionally biased region" description="Low complexity" evidence="2">
    <location>
        <begin position="128"/>
        <end position="149"/>
    </location>
</feature>
<keyword evidence="1" id="KW-0863">Zinc-finger</keyword>
<feature type="domain" description="FAR1" evidence="3">
    <location>
        <begin position="193"/>
        <end position="295"/>
    </location>
</feature>
<accession>A0A811N4D6</accession>
<evidence type="ECO:0000256" key="1">
    <source>
        <dbReference type="RuleBase" id="RU367018"/>
    </source>
</evidence>
<sequence length="722" mass="78333">MEAAARAAEGREVEEAGALAPDLEEKLRLGVTVVKGGGGGDVHSARARQEIRESSSEMVGLGSDSVMRRMTTSQNNSLPAVGGSTTHVDPHLPPPQAIHPTPRSPSPSSFLQTLAQTLMSAAVDPSRLSGESSPLSPTSSGSSSLSSSGAADAATTNLAQTGSTSALGDDTDADAPTSPRVGMYFETEDDAYEFYKAYAARLGFVVRKSNKSKNSRHTVTRRLFVCSKQGFRQEPKKPQDETAGSGVASSSSLAPAPRCPDSRTGCLASLTIKLIPSANAFLVTDFVADHNHPLASSAPAVSLALLPPSSSHHSIAAAASLPDPRDGPRPDMHFETEEDAYVFYNRYAEHVGFSVRRSYKKRKRGMIVSRIFVCSREGVSDRTKQEGGATVSANGGAGSAGTPRPGPPPTRTGCQARMVIKITPCRTYRVAKFFPEHNHPLANPESVHKLRSHKMRARAHELGAGEMHRRKQGKGVQLGDAGAALQYLEELQVFESSKSFSNALSHCLFDCEDEIEFLSAWEKLIEKHDISESEWLSRLFLVKEKWALPYQRTIFSADILSTLRKDNMINELKRELSEQEDILQFFRRYESILEEHRSKKLHADVDGSQVTLPIPSLRMLKQSSNAYTPEAFKMFQGDNMCRLASLIASRAAKSEDVMSYIESQSNALLKHLDDILQTGYPDMGNHTVASSNQPISFVGSQHPDHSTPVGVAAQTTNGLMGL</sequence>
<dbReference type="GO" id="GO:0005634">
    <property type="term" value="C:nucleus"/>
    <property type="evidence" value="ECO:0007669"/>
    <property type="project" value="UniProtKB-SubCell"/>
</dbReference>
<keyword evidence="1" id="KW-0539">Nucleus</keyword>
<evidence type="ECO:0000313" key="5">
    <source>
        <dbReference type="Proteomes" id="UP000604825"/>
    </source>
</evidence>
<protein>
    <recommendedName>
        <fullName evidence="1">Protein FAR1-RELATED SEQUENCE</fullName>
    </recommendedName>
</protein>
<dbReference type="GO" id="GO:0008270">
    <property type="term" value="F:zinc ion binding"/>
    <property type="evidence" value="ECO:0007669"/>
    <property type="project" value="UniProtKB-UniRule"/>
</dbReference>
<feature type="region of interest" description="Disordered" evidence="2">
    <location>
        <begin position="35"/>
        <end position="59"/>
    </location>
</feature>
<reference evidence="4" key="1">
    <citation type="submission" date="2020-10" db="EMBL/GenBank/DDBJ databases">
        <authorList>
            <person name="Han B."/>
            <person name="Lu T."/>
            <person name="Zhao Q."/>
            <person name="Huang X."/>
            <person name="Zhao Y."/>
        </authorList>
    </citation>
    <scope>NUCLEOTIDE SEQUENCE</scope>
</reference>
<dbReference type="InterPro" id="IPR004330">
    <property type="entry name" value="FAR1_DNA_bnd_dom"/>
</dbReference>
<feature type="compositionally biased region" description="Polar residues" evidence="2">
    <location>
        <begin position="154"/>
        <end position="166"/>
    </location>
</feature>
<evidence type="ECO:0000313" key="4">
    <source>
        <dbReference type="EMBL" id="CAD6218005.1"/>
    </source>
</evidence>
<evidence type="ECO:0000259" key="3">
    <source>
        <dbReference type="Pfam" id="PF03101"/>
    </source>
</evidence>
<name>A0A811N4D6_9POAL</name>
<feature type="region of interest" description="Disordered" evidence="2">
    <location>
        <begin position="74"/>
        <end position="109"/>
    </location>
</feature>
<dbReference type="OrthoDB" id="751465at2759"/>
<dbReference type="InterPro" id="IPR031052">
    <property type="entry name" value="FHY3/FAR1"/>
</dbReference>
<dbReference type="Proteomes" id="UP000604825">
    <property type="component" value="Unassembled WGS sequence"/>
</dbReference>
<gene>
    <name evidence="4" type="ORF">NCGR_LOCUS11940</name>
</gene>
<feature type="compositionally biased region" description="Low complexity" evidence="2">
    <location>
        <begin position="243"/>
        <end position="256"/>
    </location>
</feature>
<dbReference type="PANTHER" id="PTHR31669:SF23">
    <property type="entry name" value="PROTEIN FAR1-RELATED SEQUENCE"/>
    <property type="match status" value="1"/>
</dbReference>
<proteinExistence type="inferred from homology"/>
<comment type="subcellular location">
    <subcellularLocation>
        <location evidence="1">Nucleus</location>
    </subcellularLocation>
</comment>
<feature type="compositionally biased region" description="Basic and acidic residues" evidence="2">
    <location>
        <begin position="43"/>
        <end position="55"/>
    </location>
</feature>
<feature type="domain" description="FAR1" evidence="3">
    <location>
        <begin position="343"/>
        <end position="442"/>
    </location>
</feature>
<comment type="caution">
    <text evidence="4">The sequence shown here is derived from an EMBL/GenBank/DDBJ whole genome shotgun (WGS) entry which is preliminary data.</text>
</comment>
<feature type="region of interest" description="Disordered" evidence="2">
    <location>
        <begin position="382"/>
        <end position="413"/>
    </location>
</feature>
<keyword evidence="1" id="KW-0862">Zinc</keyword>
<feature type="compositionally biased region" description="Polar residues" evidence="2">
    <location>
        <begin position="74"/>
        <end position="87"/>
    </location>
</feature>
<dbReference type="GO" id="GO:0006355">
    <property type="term" value="P:regulation of DNA-templated transcription"/>
    <property type="evidence" value="ECO:0007669"/>
    <property type="project" value="UniProtKB-UniRule"/>
</dbReference>
<evidence type="ECO:0000256" key="2">
    <source>
        <dbReference type="SAM" id="MobiDB-lite"/>
    </source>
</evidence>
<comment type="similarity">
    <text evidence="1">Belongs to the FHY3/FAR1 family.</text>
</comment>
<comment type="function">
    <text evidence="1">Putative transcription activator involved in regulating light control of development.</text>
</comment>
<feature type="region of interest" description="Disordered" evidence="2">
    <location>
        <begin position="230"/>
        <end position="260"/>
    </location>
</feature>
<organism evidence="4 5">
    <name type="scientific">Miscanthus lutarioriparius</name>
    <dbReference type="NCBI Taxonomy" id="422564"/>
    <lineage>
        <taxon>Eukaryota</taxon>
        <taxon>Viridiplantae</taxon>
        <taxon>Streptophyta</taxon>
        <taxon>Embryophyta</taxon>
        <taxon>Tracheophyta</taxon>
        <taxon>Spermatophyta</taxon>
        <taxon>Magnoliopsida</taxon>
        <taxon>Liliopsida</taxon>
        <taxon>Poales</taxon>
        <taxon>Poaceae</taxon>
        <taxon>PACMAD clade</taxon>
        <taxon>Panicoideae</taxon>
        <taxon>Andropogonodae</taxon>
        <taxon>Andropogoneae</taxon>
        <taxon>Saccharinae</taxon>
        <taxon>Miscanthus</taxon>
    </lineage>
</organism>
<keyword evidence="5" id="KW-1185">Reference proteome</keyword>
<dbReference type="PANTHER" id="PTHR31669">
    <property type="entry name" value="PROTEIN FAR1-RELATED SEQUENCE 10-RELATED"/>
    <property type="match status" value="1"/>
</dbReference>
<dbReference type="Pfam" id="PF03101">
    <property type="entry name" value="FAR1"/>
    <property type="match status" value="2"/>
</dbReference>